<keyword evidence="2" id="KW-1185">Reference proteome</keyword>
<name>A0ABN7T410_OIKDI</name>
<proteinExistence type="predicted"/>
<sequence length="76" mass="8270">MKLSLAFAAVASGSGLYGGFRNRRFATGLINPGLVKYKRNYVETFLDNGLDVNLDDFLDYMSACEKKVLATVAASL</sequence>
<protein>
    <submittedName>
        <fullName evidence="1">Oidioi.mRNA.OKI2018_I69.chr1.g3650.t1.cds</fullName>
    </submittedName>
</protein>
<evidence type="ECO:0000313" key="2">
    <source>
        <dbReference type="Proteomes" id="UP001158576"/>
    </source>
</evidence>
<evidence type="ECO:0000313" key="1">
    <source>
        <dbReference type="EMBL" id="CAG5108136.1"/>
    </source>
</evidence>
<organism evidence="1 2">
    <name type="scientific">Oikopleura dioica</name>
    <name type="common">Tunicate</name>
    <dbReference type="NCBI Taxonomy" id="34765"/>
    <lineage>
        <taxon>Eukaryota</taxon>
        <taxon>Metazoa</taxon>
        <taxon>Chordata</taxon>
        <taxon>Tunicata</taxon>
        <taxon>Appendicularia</taxon>
        <taxon>Copelata</taxon>
        <taxon>Oikopleuridae</taxon>
        <taxon>Oikopleura</taxon>
    </lineage>
</organism>
<reference evidence="1 2" key="1">
    <citation type="submission" date="2021-04" db="EMBL/GenBank/DDBJ databases">
        <authorList>
            <person name="Bliznina A."/>
        </authorList>
    </citation>
    <scope>NUCLEOTIDE SEQUENCE [LARGE SCALE GENOMIC DNA]</scope>
</reference>
<dbReference type="EMBL" id="OU015566">
    <property type="protein sequence ID" value="CAG5108136.1"/>
    <property type="molecule type" value="Genomic_DNA"/>
</dbReference>
<dbReference type="Proteomes" id="UP001158576">
    <property type="component" value="Chromosome 1"/>
</dbReference>
<accession>A0ABN7T410</accession>
<gene>
    <name evidence="1" type="ORF">OKIOD_LOCUS12415</name>
</gene>